<name>A0A9P8Q399_WICPI</name>
<protein>
    <submittedName>
        <fullName evidence="1">Uncharacterized protein</fullName>
    </submittedName>
</protein>
<proteinExistence type="predicted"/>
<gene>
    <name evidence="1" type="ORF">WICPIJ_006704</name>
</gene>
<reference evidence="1" key="2">
    <citation type="submission" date="2021-01" db="EMBL/GenBank/DDBJ databases">
        <authorList>
            <person name="Schikora-Tamarit M.A."/>
        </authorList>
    </citation>
    <scope>NUCLEOTIDE SEQUENCE</scope>
    <source>
        <strain evidence="1">CBS2887</strain>
    </source>
</reference>
<dbReference type="Proteomes" id="UP000774326">
    <property type="component" value="Unassembled WGS sequence"/>
</dbReference>
<dbReference type="EMBL" id="JAEUBG010003778">
    <property type="protein sequence ID" value="KAH3682332.1"/>
    <property type="molecule type" value="Genomic_DNA"/>
</dbReference>
<evidence type="ECO:0000313" key="1">
    <source>
        <dbReference type="EMBL" id="KAH3682332.1"/>
    </source>
</evidence>
<keyword evidence="2" id="KW-1185">Reference proteome</keyword>
<accession>A0A9P8Q399</accession>
<comment type="caution">
    <text evidence="1">The sequence shown here is derived from an EMBL/GenBank/DDBJ whole genome shotgun (WGS) entry which is preliminary data.</text>
</comment>
<organism evidence="1 2">
    <name type="scientific">Wickerhamomyces pijperi</name>
    <name type="common">Yeast</name>
    <name type="synonym">Pichia pijperi</name>
    <dbReference type="NCBI Taxonomy" id="599730"/>
    <lineage>
        <taxon>Eukaryota</taxon>
        <taxon>Fungi</taxon>
        <taxon>Dikarya</taxon>
        <taxon>Ascomycota</taxon>
        <taxon>Saccharomycotina</taxon>
        <taxon>Saccharomycetes</taxon>
        <taxon>Phaffomycetales</taxon>
        <taxon>Wickerhamomycetaceae</taxon>
        <taxon>Wickerhamomyces</taxon>
    </lineage>
</organism>
<reference evidence="1" key="1">
    <citation type="journal article" date="2021" name="Open Biol.">
        <title>Shared evolutionary footprints suggest mitochondrial oxidative damage underlies multiple complex I losses in fungi.</title>
        <authorList>
            <person name="Schikora-Tamarit M.A."/>
            <person name="Marcet-Houben M."/>
            <person name="Nosek J."/>
            <person name="Gabaldon T."/>
        </authorList>
    </citation>
    <scope>NUCLEOTIDE SEQUENCE</scope>
    <source>
        <strain evidence="1">CBS2887</strain>
    </source>
</reference>
<evidence type="ECO:0000313" key="2">
    <source>
        <dbReference type="Proteomes" id="UP000774326"/>
    </source>
</evidence>
<dbReference type="AlphaFoldDB" id="A0A9P8Q399"/>
<sequence>MLLFCEISLPRSNALKESSFSLLGDELKSFFESEWVSREPALTVLGEPRTSEDVVWVFETPSGDFKSESLEKRLLIGLEELMLERCWAGFGDSLVFLIGVEELLALELS</sequence>